<comment type="caution">
    <text evidence="2">The sequence shown here is derived from an EMBL/GenBank/DDBJ whole genome shotgun (WGS) entry which is preliminary data.</text>
</comment>
<accession>A0A4Y3W9N3</accession>
<organism evidence="2 3">
    <name type="scientific">Nitrobacter winogradskyi</name>
    <name type="common">Nitrobacter agilis</name>
    <dbReference type="NCBI Taxonomy" id="913"/>
    <lineage>
        <taxon>Bacteria</taxon>
        <taxon>Pseudomonadati</taxon>
        <taxon>Pseudomonadota</taxon>
        <taxon>Alphaproteobacteria</taxon>
        <taxon>Hyphomicrobiales</taxon>
        <taxon>Nitrobacteraceae</taxon>
        <taxon>Nitrobacter</taxon>
    </lineage>
</organism>
<dbReference type="SUPFAM" id="SSF53474">
    <property type="entry name" value="alpha/beta-Hydrolases"/>
    <property type="match status" value="1"/>
</dbReference>
<sequence>MIARRHVFHIGGYDPISPEQQVNRLERSLSVFQRTWGVRAGIVSAIEATPVSAFWVVEASGPNWSTRTSYEMLRWDDLILEDHARGMWSRLWQSFVTLVDFIVTGTLFRFMYANWKYAGFFLFPYLYVAGFIGCGVAVGYGLAWLTGVTGFPAGVLGTAAAVGVSAGLLRLLGWRRPINHVFDDWIFSREFVYGRRPRMDARIDRFAERILDRVRNADVDEVVIIGHCLGAALVMDAVARALKRDPELARRGRSLCILTVGSTIAKFSLHPRGERIRQAAQAVAGETRIPWTEYHARDDAISFYRFDPVMLKRVSRERSGGRPDIRRVQLHDMMDRASFRRHRFNFMLLHYKFLMGNSVRANYDYCLIICGPLPFEEITSPRGGVDRFGEDGALLPHASSGTAAAASRSADAAVVGVA</sequence>
<proteinExistence type="predicted"/>
<keyword evidence="1" id="KW-0812">Transmembrane</keyword>
<keyword evidence="1" id="KW-0472">Membrane</keyword>
<gene>
    <name evidence="2" type="ORF">NWI01_11970</name>
</gene>
<dbReference type="Proteomes" id="UP000318825">
    <property type="component" value="Unassembled WGS sequence"/>
</dbReference>
<dbReference type="OrthoDB" id="7257484at2"/>
<evidence type="ECO:0000313" key="2">
    <source>
        <dbReference type="EMBL" id="GEC15305.1"/>
    </source>
</evidence>
<evidence type="ECO:0008006" key="4">
    <source>
        <dbReference type="Google" id="ProtNLM"/>
    </source>
</evidence>
<dbReference type="AlphaFoldDB" id="A0A4Y3W9N3"/>
<feature type="transmembrane region" description="Helical" evidence="1">
    <location>
        <begin position="151"/>
        <end position="172"/>
    </location>
</feature>
<protein>
    <recommendedName>
        <fullName evidence="4">Alpha/beta hydrolase</fullName>
    </recommendedName>
</protein>
<dbReference type="Gene3D" id="3.40.50.1820">
    <property type="entry name" value="alpha/beta hydrolase"/>
    <property type="match status" value="1"/>
</dbReference>
<dbReference type="InterPro" id="IPR029058">
    <property type="entry name" value="AB_hydrolase_fold"/>
</dbReference>
<keyword evidence="1" id="KW-1133">Transmembrane helix</keyword>
<feature type="transmembrane region" description="Helical" evidence="1">
    <location>
        <begin position="124"/>
        <end position="145"/>
    </location>
</feature>
<feature type="transmembrane region" description="Helical" evidence="1">
    <location>
        <begin position="91"/>
        <end position="112"/>
    </location>
</feature>
<name>A0A4Y3W9N3_NITWI</name>
<dbReference type="EMBL" id="BJNF01000027">
    <property type="protein sequence ID" value="GEC15305.1"/>
    <property type="molecule type" value="Genomic_DNA"/>
</dbReference>
<dbReference type="RefSeq" id="WP_141383038.1">
    <property type="nucleotide sequence ID" value="NZ_BJNF01000027.1"/>
</dbReference>
<reference evidence="2 3" key="1">
    <citation type="submission" date="2019-06" db="EMBL/GenBank/DDBJ databases">
        <title>Whole genome shotgun sequence of Nitrobacter winogradskyi NBRC 14297.</title>
        <authorList>
            <person name="Hosoyama A."/>
            <person name="Uohara A."/>
            <person name="Ohji S."/>
            <person name="Ichikawa N."/>
        </authorList>
    </citation>
    <scope>NUCLEOTIDE SEQUENCE [LARGE SCALE GENOMIC DNA]</scope>
    <source>
        <strain evidence="2 3">NBRC 14297</strain>
    </source>
</reference>
<evidence type="ECO:0000313" key="3">
    <source>
        <dbReference type="Proteomes" id="UP000318825"/>
    </source>
</evidence>
<evidence type="ECO:0000256" key="1">
    <source>
        <dbReference type="SAM" id="Phobius"/>
    </source>
</evidence>